<name>A0A223D2C3_9BACL</name>
<dbReference type="AlphaFoldDB" id="A0A223D2C3"/>
<reference evidence="6 7" key="1">
    <citation type="journal article" date="2015" name="Int. J. Syst. Evol. Microbiol.">
        <title>Tumebacillus algifaecis sp. nov., isolated from decomposing algal scum.</title>
        <authorList>
            <person name="Wu Y.F."/>
            <person name="Zhang B."/>
            <person name="Xing P."/>
            <person name="Wu Q.L."/>
            <person name="Liu S.J."/>
        </authorList>
    </citation>
    <scope>NUCLEOTIDE SEQUENCE [LARGE SCALE GENOMIC DNA]</scope>
    <source>
        <strain evidence="6 7">THMBR28</strain>
    </source>
</reference>
<evidence type="ECO:0008006" key="8">
    <source>
        <dbReference type="Google" id="ProtNLM"/>
    </source>
</evidence>
<dbReference type="GO" id="GO:0046872">
    <property type="term" value="F:metal ion binding"/>
    <property type="evidence" value="ECO:0007669"/>
    <property type="project" value="UniProtKB-KW"/>
</dbReference>
<comment type="cofactor">
    <cofactor evidence="1">
        <name>Zn(2+)</name>
        <dbReference type="ChEBI" id="CHEBI:29105"/>
    </cofactor>
</comment>
<dbReference type="GO" id="GO:0009231">
    <property type="term" value="P:riboflavin biosynthetic process"/>
    <property type="evidence" value="ECO:0007669"/>
    <property type="project" value="TreeGrafter"/>
</dbReference>
<dbReference type="EMBL" id="CP022657">
    <property type="protein sequence ID" value="ASS75534.1"/>
    <property type="molecule type" value="Genomic_DNA"/>
</dbReference>
<dbReference type="OrthoDB" id="9801445at2"/>
<evidence type="ECO:0000256" key="1">
    <source>
        <dbReference type="ARBA" id="ARBA00001947"/>
    </source>
</evidence>
<keyword evidence="7" id="KW-1185">Reference proteome</keyword>
<dbReference type="Gene3D" id="3.40.50.10310">
    <property type="entry name" value="Creatininase"/>
    <property type="match status" value="1"/>
</dbReference>
<dbReference type="Proteomes" id="UP000214688">
    <property type="component" value="Chromosome"/>
</dbReference>
<evidence type="ECO:0000313" key="6">
    <source>
        <dbReference type="EMBL" id="ASS75534.1"/>
    </source>
</evidence>
<protein>
    <recommendedName>
        <fullName evidence="8">Creatininase</fullName>
    </recommendedName>
</protein>
<organism evidence="6 7">
    <name type="scientific">Tumebacillus algifaecis</name>
    <dbReference type="NCBI Taxonomy" id="1214604"/>
    <lineage>
        <taxon>Bacteria</taxon>
        <taxon>Bacillati</taxon>
        <taxon>Bacillota</taxon>
        <taxon>Bacilli</taxon>
        <taxon>Bacillales</taxon>
        <taxon>Alicyclobacillaceae</taxon>
        <taxon>Tumebacillus</taxon>
    </lineage>
</organism>
<evidence type="ECO:0000313" key="7">
    <source>
        <dbReference type="Proteomes" id="UP000214688"/>
    </source>
</evidence>
<comment type="similarity">
    <text evidence="5">Belongs to the creatininase superfamily.</text>
</comment>
<dbReference type="RefSeq" id="WP_094236778.1">
    <property type="nucleotide sequence ID" value="NZ_CP022657.1"/>
</dbReference>
<dbReference type="SUPFAM" id="SSF102215">
    <property type="entry name" value="Creatininase"/>
    <property type="match status" value="1"/>
</dbReference>
<evidence type="ECO:0000256" key="4">
    <source>
        <dbReference type="ARBA" id="ARBA00022833"/>
    </source>
</evidence>
<dbReference type="GO" id="GO:0016811">
    <property type="term" value="F:hydrolase activity, acting on carbon-nitrogen (but not peptide) bonds, in linear amides"/>
    <property type="evidence" value="ECO:0007669"/>
    <property type="project" value="TreeGrafter"/>
</dbReference>
<keyword evidence="2" id="KW-0479">Metal-binding</keyword>
<keyword evidence="4" id="KW-0862">Zinc</keyword>
<gene>
    <name evidence="6" type="ORF">CIG75_11425</name>
</gene>
<dbReference type="Pfam" id="PF02633">
    <property type="entry name" value="Creatininase"/>
    <property type="match status" value="1"/>
</dbReference>
<sequence length="237" mass="25806">MKLTDVHMKNFEEYKPYIDTLILPVGAIEAHGPHAPLGTDLLIPQHIADYIEGKLSGRIWTAPAIPYGHCAVLADFPGTIDVPNRILADYVHAVVASFSRFGIKHVVLLNGHGGNITALNETAMRLTELGLQVLVSNYWLDYQSEIKQVTPGTGHGGEDETSLVMHAAQGTVDLSLAGNHEIDVTTKARFPEMGRRLYPDGYSGNAAAASVEKGERLLGVIGDRILQEITNMWELNS</sequence>
<dbReference type="PANTHER" id="PTHR35005:SF1">
    <property type="entry name" value="2-AMINO-5-FORMYLAMINO-6-RIBOSYLAMINOPYRIMIDIN-4(3H)-ONE 5'-MONOPHOSPHATE DEFORMYLASE"/>
    <property type="match status" value="1"/>
</dbReference>
<proteinExistence type="inferred from homology"/>
<evidence type="ECO:0000256" key="2">
    <source>
        <dbReference type="ARBA" id="ARBA00022723"/>
    </source>
</evidence>
<accession>A0A223D2C3</accession>
<dbReference type="PANTHER" id="PTHR35005">
    <property type="entry name" value="3-DEHYDRO-SCYLLO-INOSOSE HYDROLASE"/>
    <property type="match status" value="1"/>
</dbReference>
<dbReference type="InterPro" id="IPR024087">
    <property type="entry name" value="Creatininase-like_sf"/>
</dbReference>
<evidence type="ECO:0000256" key="5">
    <source>
        <dbReference type="ARBA" id="ARBA00024029"/>
    </source>
</evidence>
<dbReference type="InterPro" id="IPR003785">
    <property type="entry name" value="Creatininase/forma_Hydrolase"/>
</dbReference>
<evidence type="ECO:0000256" key="3">
    <source>
        <dbReference type="ARBA" id="ARBA00022801"/>
    </source>
</evidence>
<keyword evidence="3" id="KW-0378">Hydrolase</keyword>
<dbReference type="KEGG" id="tab:CIG75_11425"/>